<accession>A0A6V7VGS2</accession>
<evidence type="ECO:0000259" key="6">
    <source>
        <dbReference type="PROSITE" id="PS50262"/>
    </source>
</evidence>
<feature type="transmembrane region" description="Helical" evidence="5">
    <location>
        <begin position="154"/>
        <end position="173"/>
    </location>
</feature>
<dbReference type="OrthoDB" id="5797125at2759"/>
<evidence type="ECO:0000256" key="2">
    <source>
        <dbReference type="ARBA" id="ARBA00022692"/>
    </source>
</evidence>
<feature type="transmembrane region" description="Helical" evidence="5">
    <location>
        <begin position="329"/>
        <end position="353"/>
    </location>
</feature>
<evidence type="ECO:0000256" key="5">
    <source>
        <dbReference type="SAM" id="Phobius"/>
    </source>
</evidence>
<keyword evidence="4 5" id="KW-0472">Membrane</keyword>
<dbReference type="Gene3D" id="1.20.1070.10">
    <property type="entry name" value="Rhodopsin 7-helix transmembrane proteins"/>
    <property type="match status" value="1"/>
</dbReference>
<keyword evidence="3 5" id="KW-1133">Transmembrane helix</keyword>
<dbReference type="PANTHER" id="PTHR46641">
    <property type="entry name" value="FMRFAMIDE RECEPTOR-RELATED"/>
    <property type="match status" value="1"/>
</dbReference>
<dbReference type="InterPro" id="IPR017452">
    <property type="entry name" value="GPCR_Rhodpsn_7TM"/>
</dbReference>
<feature type="domain" description="G-protein coupled receptors family 1 profile" evidence="6">
    <location>
        <begin position="39"/>
        <end position="350"/>
    </location>
</feature>
<dbReference type="SUPFAM" id="SSF81321">
    <property type="entry name" value="Family A G protein-coupled receptor-like"/>
    <property type="match status" value="1"/>
</dbReference>
<evidence type="ECO:0000256" key="3">
    <source>
        <dbReference type="ARBA" id="ARBA00022989"/>
    </source>
</evidence>
<dbReference type="GO" id="GO:0016020">
    <property type="term" value="C:membrane"/>
    <property type="evidence" value="ECO:0007669"/>
    <property type="project" value="UniProtKB-SubCell"/>
</dbReference>
<dbReference type="AlphaFoldDB" id="A0A6V7VGS2"/>
<comment type="caution">
    <text evidence="7">The sequence shown here is derived from an EMBL/GenBank/DDBJ whole genome shotgun (WGS) entry which is preliminary data.</text>
</comment>
<keyword evidence="2 5" id="KW-0812">Transmembrane</keyword>
<sequence>MNDSCYYHEPKVHDYELYYLLSSINIYLLLPLSLVGLFANGSALFCLCSPPKIVSGVLVYLKALLILDHVYIIVSLANSMLPDFCDGQHSVENTFYSFCLFEGRFLRNIIPRIYQTVVMLHIWTIAALSAHRYWKVFSRPVSARSNDTIFRARVLLAILFLVIVAYRVPSFVVELQWKWSPIVRIQKRPEKTETLSPYRIVFYSILDPILSHFLPFGQMFIFSVLTLFEIMKRQRRQRLSLSSQVGLCKLRRQSSESSQKIKANNCSNQGFKNIEGNCIAGRQKQEYRATISIVLMIVIYLLLHSMSLYNLGRKWELIIKHKCPTKTDYIRSHIGNVLNVLSASVNAFVFIAFTNRMRDYIRALIRKTSRTFSSNLGSNEQPQNARILGNRTSLI</sequence>
<feature type="transmembrane region" description="Helical" evidence="5">
    <location>
        <begin position="17"/>
        <end position="41"/>
    </location>
</feature>
<dbReference type="PANTHER" id="PTHR46641:SF6">
    <property type="entry name" value="G-PROTEIN COUPLED RECEPTORS FAMILY 1 PROFILE DOMAIN-CONTAINING PROTEIN"/>
    <property type="match status" value="1"/>
</dbReference>
<evidence type="ECO:0000313" key="8">
    <source>
        <dbReference type="Proteomes" id="UP000580250"/>
    </source>
</evidence>
<reference evidence="7 8" key="1">
    <citation type="submission" date="2020-08" db="EMBL/GenBank/DDBJ databases">
        <authorList>
            <person name="Koutsovoulos G."/>
            <person name="Danchin GJ E."/>
        </authorList>
    </citation>
    <scope>NUCLEOTIDE SEQUENCE [LARGE SCALE GENOMIC DNA]</scope>
</reference>
<proteinExistence type="predicted"/>
<feature type="transmembrane region" description="Helical" evidence="5">
    <location>
        <begin position="289"/>
        <end position="309"/>
    </location>
</feature>
<organism evidence="7 8">
    <name type="scientific">Meloidogyne enterolobii</name>
    <name type="common">Root-knot nematode worm</name>
    <name type="synonym">Meloidogyne mayaguensis</name>
    <dbReference type="NCBI Taxonomy" id="390850"/>
    <lineage>
        <taxon>Eukaryota</taxon>
        <taxon>Metazoa</taxon>
        <taxon>Ecdysozoa</taxon>
        <taxon>Nematoda</taxon>
        <taxon>Chromadorea</taxon>
        <taxon>Rhabditida</taxon>
        <taxon>Tylenchina</taxon>
        <taxon>Tylenchomorpha</taxon>
        <taxon>Tylenchoidea</taxon>
        <taxon>Meloidogynidae</taxon>
        <taxon>Meloidogyninae</taxon>
        <taxon>Meloidogyne</taxon>
    </lineage>
</organism>
<feature type="transmembrane region" description="Helical" evidence="5">
    <location>
        <begin position="209"/>
        <end position="228"/>
    </location>
</feature>
<dbReference type="EMBL" id="CAJEWN010000229">
    <property type="protein sequence ID" value="CAD2174117.1"/>
    <property type="molecule type" value="Genomic_DNA"/>
</dbReference>
<feature type="transmembrane region" description="Helical" evidence="5">
    <location>
        <begin position="53"/>
        <end position="74"/>
    </location>
</feature>
<name>A0A6V7VGS2_MELEN</name>
<dbReference type="PROSITE" id="PS50262">
    <property type="entry name" value="G_PROTEIN_RECEP_F1_2"/>
    <property type="match status" value="1"/>
</dbReference>
<gene>
    <name evidence="7" type="ORF">MENT_LOCUS25764</name>
</gene>
<protein>
    <recommendedName>
        <fullName evidence="6">G-protein coupled receptors family 1 profile domain-containing protein</fullName>
    </recommendedName>
</protein>
<evidence type="ECO:0000313" key="7">
    <source>
        <dbReference type="EMBL" id="CAD2174117.1"/>
    </source>
</evidence>
<dbReference type="InterPro" id="IPR052954">
    <property type="entry name" value="GPCR-Ligand_Int"/>
</dbReference>
<evidence type="ECO:0000256" key="4">
    <source>
        <dbReference type="ARBA" id="ARBA00023136"/>
    </source>
</evidence>
<evidence type="ECO:0000256" key="1">
    <source>
        <dbReference type="ARBA" id="ARBA00004370"/>
    </source>
</evidence>
<feature type="transmembrane region" description="Helical" evidence="5">
    <location>
        <begin position="113"/>
        <end position="134"/>
    </location>
</feature>
<comment type="subcellular location">
    <subcellularLocation>
        <location evidence="1">Membrane</location>
    </subcellularLocation>
</comment>
<dbReference type="Proteomes" id="UP000580250">
    <property type="component" value="Unassembled WGS sequence"/>
</dbReference>